<keyword evidence="1" id="KW-0808">Transferase</keyword>
<accession>A0A6S6TNR7</accession>
<dbReference type="Gene3D" id="3.90.1150.10">
    <property type="entry name" value="Aspartate Aminotransferase, domain 1"/>
    <property type="match status" value="1"/>
</dbReference>
<dbReference type="GO" id="GO:0031299">
    <property type="term" value="F:taurine-pyruvate aminotransferase activity"/>
    <property type="evidence" value="ECO:0007669"/>
    <property type="project" value="UniProtKB-EC"/>
</dbReference>
<reference evidence="1" key="1">
    <citation type="submission" date="2020-01" db="EMBL/GenBank/DDBJ databases">
        <authorList>
            <person name="Meier V. D."/>
            <person name="Meier V D."/>
        </authorList>
    </citation>
    <scope>NUCLEOTIDE SEQUENCE</scope>
    <source>
        <strain evidence="1">HLG_WM_MAG_09</strain>
    </source>
</reference>
<dbReference type="InterPro" id="IPR015422">
    <property type="entry name" value="PyrdxlP-dep_Trfase_small"/>
</dbReference>
<dbReference type="InterPro" id="IPR015424">
    <property type="entry name" value="PyrdxlP-dep_Trfase"/>
</dbReference>
<proteinExistence type="predicted"/>
<organism evidence="1">
    <name type="scientific">uncultured Thiotrichaceae bacterium</name>
    <dbReference type="NCBI Taxonomy" id="298394"/>
    <lineage>
        <taxon>Bacteria</taxon>
        <taxon>Pseudomonadati</taxon>
        <taxon>Pseudomonadota</taxon>
        <taxon>Gammaproteobacteria</taxon>
        <taxon>Thiotrichales</taxon>
        <taxon>Thiotrichaceae</taxon>
        <taxon>environmental samples</taxon>
    </lineage>
</organism>
<evidence type="ECO:0000313" key="1">
    <source>
        <dbReference type="EMBL" id="CAA6817968.1"/>
    </source>
</evidence>
<keyword evidence="1" id="KW-0670">Pyruvate</keyword>
<name>A0A6S6TNR7_9GAMM</name>
<dbReference type="SUPFAM" id="SSF53383">
    <property type="entry name" value="PLP-dependent transferases"/>
    <property type="match status" value="1"/>
</dbReference>
<dbReference type="EMBL" id="CACVAT010000293">
    <property type="protein sequence ID" value="CAA6817968.1"/>
    <property type="molecule type" value="Genomic_DNA"/>
</dbReference>
<gene>
    <name evidence="1" type="ORF">HELGO_WM37710</name>
</gene>
<protein>
    <submittedName>
        <fullName evidence="1">Taurine--pyruvate aminotransferase (EC)</fullName>
        <ecNumber evidence="1">2.6.1.77</ecNumber>
    </submittedName>
</protein>
<sequence length="62" mass="7083">MTYNPEFDALNVVKSDRNHVWHHLTQHKAYQNTDPMVIVKGEGLNVWDINGNEYLDAVSGTV</sequence>
<keyword evidence="1" id="KW-0032">Aminotransferase</keyword>
<dbReference type="AlphaFoldDB" id="A0A6S6TNR7"/>
<dbReference type="EC" id="2.6.1.77" evidence="1"/>